<evidence type="ECO:0000256" key="2">
    <source>
        <dbReference type="SAM" id="SignalP"/>
    </source>
</evidence>
<protein>
    <submittedName>
        <fullName evidence="3">Bug family tripartite tricarboxylate transporter substrate binding protein</fullName>
    </submittedName>
</protein>
<keyword evidence="2" id="KW-0732">Signal</keyword>
<evidence type="ECO:0000313" key="4">
    <source>
        <dbReference type="Proteomes" id="UP001595848"/>
    </source>
</evidence>
<dbReference type="CDD" id="cd13578">
    <property type="entry name" value="PBP2_Bug27"/>
    <property type="match status" value="1"/>
</dbReference>
<dbReference type="Proteomes" id="UP001595848">
    <property type="component" value="Unassembled WGS sequence"/>
</dbReference>
<name>A0ABV8P1W2_9BURK</name>
<comment type="caution">
    <text evidence="3">The sequence shown here is derived from an EMBL/GenBank/DDBJ whole genome shotgun (WGS) entry which is preliminary data.</text>
</comment>
<dbReference type="Pfam" id="PF03401">
    <property type="entry name" value="TctC"/>
    <property type="match status" value="1"/>
</dbReference>
<sequence length="317" mass="33382">MKLCSALLASIAAMASIAPALAQAADYPSKPITVVVPYPAGGVVDLVARSVGNQIGNQMHQSIVVKDKPGASGRIGGEEVSHASPDGYTLLFAASPLTINPSVYLKLKGEPFRSFTPVALVGIIPSALVVSAKSPDKTLADFVAAAKAKPSAYNYGSIGDSTPTHLAIVQLQQRAGIKLTAVPYTGQPPAQLGLLRGDIQLMATSVALVQSQMRPLAVTSLKRSHLLPDVPAAAETYPGYQATTWFGIMAPKGTPAPIVQRLYEEVAKAVQQPDVRKRLDVAGMDVQVKSPADFLEFLKADQQRWAELVKAAGIKPQ</sequence>
<feature type="signal peptide" evidence="2">
    <location>
        <begin position="1"/>
        <end position="24"/>
    </location>
</feature>
<comment type="similarity">
    <text evidence="1">Belongs to the UPF0065 (bug) family.</text>
</comment>
<keyword evidence="4" id="KW-1185">Reference proteome</keyword>
<reference evidence="4" key="1">
    <citation type="journal article" date="2019" name="Int. J. Syst. Evol. Microbiol.">
        <title>The Global Catalogue of Microorganisms (GCM) 10K type strain sequencing project: providing services to taxonomists for standard genome sequencing and annotation.</title>
        <authorList>
            <consortium name="The Broad Institute Genomics Platform"/>
            <consortium name="The Broad Institute Genome Sequencing Center for Infectious Disease"/>
            <person name="Wu L."/>
            <person name="Ma J."/>
        </authorList>
    </citation>
    <scope>NUCLEOTIDE SEQUENCE [LARGE SCALE GENOMIC DNA]</scope>
    <source>
        <strain evidence="4">LMG 24813</strain>
    </source>
</reference>
<dbReference type="PANTHER" id="PTHR42928:SF5">
    <property type="entry name" value="BLR1237 PROTEIN"/>
    <property type="match status" value="1"/>
</dbReference>
<feature type="chain" id="PRO_5046202372" evidence="2">
    <location>
        <begin position="25"/>
        <end position="317"/>
    </location>
</feature>
<proteinExistence type="inferred from homology"/>
<evidence type="ECO:0000313" key="3">
    <source>
        <dbReference type="EMBL" id="MFC4201672.1"/>
    </source>
</evidence>
<dbReference type="EMBL" id="JBHSBV010000004">
    <property type="protein sequence ID" value="MFC4201672.1"/>
    <property type="molecule type" value="Genomic_DNA"/>
</dbReference>
<evidence type="ECO:0000256" key="1">
    <source>
        <dbReference type="ARBA" id="ARBA00006987"/>
    </source>
</evidence>
<dbReference type="PANTHER" id="PTHR42928">
    <property type="entry name" value="TRICARBOXYLATE-BINDING PROTEIN"/>
    <property type="match status" value="1"/>
</dbReference>
<accession>A0ABV8P1W2</accession>
<gene>
    <name evidence="3" type="ORF">ACFOY1_11970</name>
</gene>
<dbReference type="InterPro" id="IPR005064">
    <property type="entry name" value="BUG"/>
</dbReference>
<dbReference type="PIRSF" id="PIRSF017082">
    <property type="entry name" value="YflP"/>
    <property type="match status" value="1"/>
</dbReference>
<dbReference type="RefSeq" id="WP_217965584.1">
    <property type="nucleotide sequence ID" value="NZ_JAHTBN010000007.1"/>
</dbReference>
<organism evidence="3 4">
    <name type="scientific">Candidimonas humi</name>
    <dbReference type="NCBI Taxonomy" id="683355"/>
    <lineage>
        <taxon>Bacteria</taxon>
        <taxon>Pseudomonadati</taxon>
        <taxon>Pseudomonadota</taxon>
        <taxon>Betaproteobacteria</taxon>
        <taxon>Burkholderiales</taxon>
        <taxon>Alcaligenaceae</taxon>
        <taxon>Candidimonas</taxon>
    </lineage>
</organism>